<accession>A0ABU4JNL2</accession>
<dbReference type="Pfam" id="PF02779">
    <property type="entry name" value="Transket_pyr"/>
    <property type="match status" value="1"/>
</dbReference>
<dbReference type="SUPFAM" id="SSF52518">
    <property type="entry name" value="Thiamin diphosphate-binding fold (THDP-binding)"/>
    <property type="match status" value="1"/>
</dbReference>
<dbReference type="InterPro" id="IPR051157">
    <property type="entry name" value="PDH/Transketolase"/>
</dbReference>
<dbReference type="CDD" id="cd07033">
    <property type="entry name" value="TPP_PYR_DXS_TK_like"/>
    <property type="match status" value="1"/>
</dbReference>
<dbReference type="Pfam" id="PF02780">
    <property type="entry name" value="Transketolase_C"/>
    <property type="match status" value="1"/>
</dbReference>
<feature type="domain" description="Transketolase-like pyrimidine-binding" evidence="1">
    <location>
        <begin position="1"/>
        <end position="163"/>
    </location>
</feature>
<organism evidence="2 3">
    <name type="scientific">Clostridium tanneri</name>
    <dbReference type="NCBI Taxonomy" id="3037988"/>
    <lineage>
        <taxon>Bacteria</taxon>
        <taxon>Bacillati</taxon>
        <taxon>Bacillota</taxon>
        <taxon>Clostridia</taxon>
        <taxon>Eubacteriales</taxon>
        <taxon>Clostridiaceae</taxon>
        <taxon>Clostridium</taxon>
    </lineage>
</organism>
<protein>
    <submittedName>
        <fullName evidence="2">Transketolase C-terminal domain-containing protein</fullName>
    </submittedName>
</protein>
<evidence type="ECO:0000259" key="1">
    <source>
        <dbReference type="SMART" id="SM00861"/>
    </source>
</evidence>
<dbReference type="InterPro" id="IPR029061">
    <property type="entry name" value="THDP-binding"/>
</dbReference>
<sequence>MRTTFINKVTEMARKDKDIYLITGDLGFSVFENFEKEFSDRFINVGIAESAMIGIAAGLALNGKKIYVYSIAPFLTMRCFEQIRVDLCYQNLNVNLIGVGGGLSYGASGATHHAIEDIAIMRSLPNMKVICPGDPFETENIVEQVLNIGGPTYIRLNKNREPRLYTKKNINFQIGKAIRVFEGNDVSIIATGNMLEQSINISKRLKEIGYSVNLISMHTIKPIDINIINECISNTKYIFTMEEHNVIGGLASAVSEVVVSSRLEHVTFKAFGIPDVYADCAGSRDYFRKKYNIDEDNIFNEMTKILNENGFESYN</sequence>
<evidence type="ECO:0000313" key="2">
    <source>
        <dbReference type="EMBL" id="MDW8799687.1"/>
    </source>
</evidence>
<gene>
    <name evidence="2" type="ORF">P8V03_00790</name>
</gene>
<dbReference type="Proteomes" id="UP001281656">
    <property type="component" value="Unassembled WGS sequence"/>
</dbReference>
<dbReference type="InterPro" id="IPR005475">
    <property type="entry name" value="Transketolase-like_Pyr-bd"/>
</dbReference>
<proteinExistence type="predicted"/>
<dbReference type="InterPro" id="IPR009014">
    <property type="entry name" value="Transketo_C/PFOR_II"/>
</dbReference>
<reference evidence="2 3" key="1">
    <citation type="submission" date="2023-04" db="EMBL/GenBank/DDBJ databases">
        <title>Clostridium tannerae sp. nov., isolated from the fecal material of an alpaca.</title>
        <authorList>
            <person name="Miller S."/>
            <person name="Hendry M."/>
            <person name="King J."/>
            <person name="Sankaranarayanan K."/>
            <person name="Lawson P.A."/>
        </authorList>
    </citation>
    <scope>NUCLEOTIDE SEQUENCE [LARGE SCALE GENOMIC DNA]</scope>
    <source>
        <strain evidence="2 3">A1-XYC3</strain>
    </source>
</reference>
<name>A0ABU4JNL2_9CLOT</name>
<dbReference type="EMBL" id="JARUJP010000001">
    <property type="protein sequence ID" value="MDW8799687.1"/>
    <property type="molecule type" value="Genomic_DNA"/>
</dbReference>
<keyword evidence="3" id="KW-1185">Reference proteome</keyword>
<evidence type="ECO:0000313" key="3">
    <source>
        <dbReference type="Proteomes" id="UP001281656"/>
    </source>
</evidence>
<dbReference type="PANTHER" id="PTHR43825">
    <property type="entry name" value="PYRUVATE DEHYDROGENASE E1 COMPONENT"/>
    <property type="match status" value="1"/>
</dbReference>
<dbReference type="RefSeq" id="WP_318796381.1">
    <property type="nucleotide sequence ID" value="NZ_JARUJP010000001.1"/>
</dbReference>
<dbReference type="SMART" id="SM00861">
    <property type="entry name" value="Transket_pyr"/>
    <property type="match status" value="1"/>
</dbReference>
<dbReference type="Gene3D" id="3.40.50.970">
    <property type="match status" value="1"/>
</dbReference>
<dbReference type="Gene3D" id="3.40.50.920">
    <property type="match status" value="1"/>
</dbReference>
<dbReference type="SUPFAM" id="SSF52922">
    <property type="entry name" value="TK C-terminal domain-like"/>
    <property type="match status" value="1"/>
</dbReference>
<comment type="caution">
    <text evidence="2">The sequence shown here is derived from an EMBL/GenBank/DDBJ whole genome shotgun (WGS) entry which is preliminary data.</text>
</comment>
<dbReference type="InterPro" id="IPR033248">
    <property type="entry name" value="Transketolase_C"/>
</dbReference>
<dbReference type="PANTHER" id="PTHR43825:SF5">
    <property type="entry name" value="HYPOTHETICAL TRANSKETOLASE FAMILY PROTEIN"/>
    <property type="match status" value="1"/>
</dbReference>